<keyword evidence="1" id="KW-0472">Membrane</keyword>
<feature type="transmembrane region" description="Helical" evidence="1">
    <location>
        <begin position="74"/>
        <end position="105"/>
    </location>
</feature>
<dbReference type="EMBL" id="QXED01000001">
    <property type="protein sequence ID" value="RIV27464.1"/>
    <property type="molecule type" value="Genomic_DNA"/>
</dbReference>
<evidence type="ECO:0000256" key="1">
    <source>
        <dbReference type="SAM" id="Phobius"/>
    </source>
</evidence>
<organism evidence="2 3">
    <name type="scientific">Fibrisoma montanum</name>
    <dbReference type="NCBI Taxonomy" id="2305895"/>
    <lineage>
        <taxon>Bacteria</taxon>
        <taxon>Pseudomonadati</taxon>
        <taxon>Bacteroidota</taxon>
        <taxon>Cytophagia</taxon>
        <taxon>Cytophagales</taxon>
        <taxon>Spirosomataceae</taxon>
        <taxon>Fibrisoma</taxon>
    </lineage>
</organism>
<name>A0A418MJ66_9BACT</name>
<keyword evidence="1" id="KW-1133">Transmembrane helix</keyword>
<dbReference type="RefSeq" id="WP_119666315.1">
    <property type="nucleotide sequence ID" value="NZ_QXED01000001.1"/>
</dbReference>
<proteinExistence type="predicted"/>
<feature type="transmembrane region" description="Helical" evidence="1">
    <location>
        <begin position="31"/>
        <end position="53"/>
    </location>
</feature>
<evidence type="ECO:0000313" key="3">
    <source>
        <dbReference type="Proteomes" id="UP000283523"/>
    </source>
</evidence>
<feature type="transmembrane region" description="Helical" evidence="1">
    <location>
        <begin position="231"/>
        <end position="257"/>
    </location>
</feature>
<protein>
    <recommendedName>
        <fullName evidence="4">Glycerophosphoryl diester phosphodiesterase membrane domain-containing protein</fullName>
    </recommendedName>
</protein>
<feature type="transmembrane region" description="Helical" evidence="1">
    <location>
        <begin position="138"/>
        <end position="171"/>
    </location>
</feature>
<reference evidence="2 3" key="1">
    <citation type="submission" date="2018-08" db="EMBL/GenBank/DDBJ databases">
        <title>Fibrisoma montanum sp. nov., isolated from Danxia mountain soil.</title>
        <authorList>
            <person name="Huang Y."/>
        </authorList>
    </citation>
    <scope>NUCLEOTIDE SEQUENCE [LARGE SCALE GENOMIC DNA]</scope>
    <source>
        <strain evidence="2 3">HYT19</strain>
    </source>
</reference>
<comment type="caution">
    <text evidence="2">The sequence shown here is derived from an EMBL/GenBank/DDBJ whole genome shotgun (WGS) entry which is preliminary data.</text>
</comment>
<keyword evidence="1" id="KW-0812">Transmembrane</keyword>
<sequence length="291" mass="32302">MNQLVVLHRRRNFTEILNVSFEYLVRHYRTLLTPMLVVASIMSLLVSIATRVFQMGLLVRARTTISMPTGRSSYWSLMAPIVTPSYWILLGLSLLSGVLVSMIVYSHVLSYEENPDEPITVGSVMSWFEAKWFRVVPVALVSGLLVMTGLLLFLIPGIYCAVALSLITFVVMREDLGLVSAIRRCFALIAGNWWLTLGVILIMWVISFVVHTGTNAIALAALGRTYLANPIIQVITSTVMGVFGALLSAPLYLALAFQYYNLLERKESIGLLNQVEAIGIAPDRQPHPADE</sequence>
<dbReference type="AlphaFoldDB" id="A0A418MJ66"/>
<keyword evidence="3" id="KW-1185">Reference proteome</keyword>
<dbReference type="OrthoDB" id="1049480at2"/>
<gene>
    <name evidence="2" type="ORF">DYU11_03925</name>
</gene>
<accession>A0A418MJ66</accession>
<evidence type="ECO:0008006" key="4">
    <source>
        <dbReference type="Google" id="ProtNLM"/>
    </source>
</evidence>
<dbReference type="Proteomes" id="UP000283523">
    <property type="component" value="Unassembled WGS sequence"/>
</dbReference>
<feature type="transmembrane region" description="Helical" evidence="1">
    <location>
        <begin position="192"/>
        <end position="211"/>
    </location>
</feature>
<evidence type="ECO:0000313" key="2">
    <source>
        <dbReference type="EMBL" id="RIV27464.1"/>
    </source>
</evidence>